<dbReference type="InterPro" id="IPR036179">
    <property type="entry name" value="Ig-like_dom_sf"/>
</dbReference>
<keyword evidence="5" id="KW-0675">Receptor</keyword>
<dbReference type="InterPro" id="IPR013783">
    <property type="entry name" value="Ig-like_fold"/>
</dbReference>
<dbReference type="InterPro" id="IPR051117">
    <property type="entry name" value="TRG_var/const_region"/>
</dbReference>
<evidence type="ECO:0000256" key="6">
    <source>
        <dbReference type="ARBA" id="ARBA00023319"/>
    </source>
</evidence>
<dbReference type="PROSITE" id="PS50835">
    <property type="entry name" value="IG_LIKE"/>
    <property type="match status" value="1"/>
</dbReference>
<reference evidence="8 9" key="1">
    <citation type="journal article" date="2018" name="Nat. Ecol. Evol.">
        <title>Shark genomes provide insights into elasmobranch evolution and the origin of vertebrates.</title>
        <authorList>
            <person name="Hara Y"/>
            <person name="Yamaguchi K"/>
            <person name="Onimaru K"/>
            <person name="Kadota M"/>
            <person name="Koyanagi M"/>
            <person name="Keeley SD"/>
            <person name="Tatsumi K"/>
            <person name="Tanaka K"/>
            <person name="Motone F"/>
            <person name="Kageyama Y"/>
            <person name="Nozu R"/>
            <person name="Adachi N"/>
            <person name="Nishimura O"/>
            <person name="Nakagawa R"/>
            <person name="Tanegashima C"/>
            <person name="Kiyatake I"/>
            <person name="Matsumoto R"/>
            <person name="Murakumo K"/>
            <person name="Nishida K"/>
            <person name="Terakita A"/>
            <person name="Kuratani S"/>
            <person name="Sato K"/>
            <person name="Hyodo S Kuraku.S."/>
        </authorList>
    </citation>
    <scope>NUCLEOTIDE SEQUENCE [LARGE SCALE GENOMIC DNA]</scope>
</reference>
<dbReference type="PANTHER" id="PTHR19256:SF65">
    <property type="entry name" value="T CELL RECEPTOR GAMMA CONSTANT 1-RELATED"/>
    <property type="match status" value="1"/>
</dbReference>
<dbReference type="OMA" id="RFRCILE"/>
<sequence length="148" mass="16464">MFLSSVSFPVAIYFTQFSDQPTARDMQIQLTLIVSVMYFSCGGLAQSLTQAKISVSRARTKVARFRCILENVDLVGGTVHWYRHTPSQGLHRILYVTGARPIYDGDFADRFTSENVAKEKSGLLDLTNIADSDAGVYYCAVWGEHGDI</sequence>
<dbReference type="OrthoDB" id="8924181at2759"/>
<evidence type="ECO:0000256" key="3">
    <source>
        <dbReference type="ARBA" id="ARBA00022989"/>
    </source>
</evidence>
<dbReference type="InterPro" id="IPR007110">
    <property type="entry name" value="Ig-like_dom"/>
</dbReference>
<organism evidence="8 9">
    <name type="scientific">Chiloscyllium punctatum</name>
    <name type="common">Brownbanded bambooshark</name>
    <name type="synonym">Hemiscyllium punctatum</name>
    <dbReference type="NCBI Taxonomy" id="137246"/>
    <lineage>
        <taxon>Eukaryota</taxon>
        <taxon>Metazoa</taxon>
        <taxon>Chordata</taxon>
        <taxon>Craniata</taxon>
        <taxon>Vertebrata</taxon>
        <taxon>Chondrichthyes</taxon>
        <taxon>Elasmobranchii</taxon>
        <taxon>Galeomorphii</taxon>
        <taxon>Galeoidea</taxon>
        <taxon>Orectolobiformes</taxon>
        <taxon>Hemiscylliidae</taxon>
        <taxon>Chiloscyllium</taxon>
    </lineage>
</organism>
<keyword evidence="2" id="KW-0812">Transmembrane</keyword>
<proteinExistence type="predicted"/>
<accession>A0A401RN69</accession>
<dbReference type="SUPFAM" id="SSF48726">
    <property type="entry name" value="Immunoglobulin"/>
    <property type="match status" value="1"/>
</dbReference>
<dbReference type="InterPro" id="IPR013106">
    <property type="entry name" value="Ig_V-set"/>
</dbReference>
<comment type="subcellular location">
    <subcellularLocation>
        <location evidence="1">Membrane</location>
    </subcellularLocation>
</comment>
<keyword evidence="4" id="KW-0472">Membrane</keyword>
<dbReference type="EMBL" id="BEZZ01000001">
    <property type="protein sequence ID" value="GCC19578.1"/>
    <property type="molecule type" value="Genomic_DNA"/>
</dbReference>
<keyword evidence="3" id="KW-1133">Transmembrane helix</keyword>
<evidence type="ECO:0000256" key="4">
    <source>
        <dbReference type="ARBA" id="ARBA00023136"/>
    </source>
</evidence>
<gene>
    <name evidence="8" type="ORF">chiPu_0000083</name>
</gene>
<dbReference type="Pfam" id="PF07686">
    <property type="entry name" value="V-set"/>
    <property type="match status" value="1"/>
</dbReference>
<evidence type="ECO:0000313" key="8">
    <source>
        <dbReference type="EMBL" id="GCC19578.1"/>
    </source>
</evidence>
<comment type="caution">
    <text evidence="8">The sequence shown here is derived from an EMBL/GenBank/DDBJ whole genome shotgun (WGS) entry which is preliminary data.</text>
</comment>
<dbReference type="STRING" id="137246.A0A401RN69"/>
<evidence type="ECO:0000259" key="7">
    <source>
        <dbReference type="PROSITE" id="PS50835"/>
    </source>
</evidence>
<protein>
    <recommendedName>
        <fullName evidence="7">Ig-like domain-containing protein</fullName>
    </recommendedName>
</protein>
<dbReference type="AlphaFoldDB" id="A0A401RN69"/>
<name>A0A401RN69_CHIPU</name>
<evidence type="ECO:0000256" key="5">
    <source>
        <dbReference type="ARBA" id="ARBA00023170"/>
    </source>
</evidence>
<feature type="domain" description="Ig-like" evidence="7">
    <location>
        <begin position="21"/>
        <end position="148"/>
    </location>
</feature>
<dbReference type="SMART" id="SM00406">
    <property type="entry name" value="IGv"/>
    <property type="match status" value="1"/>
</dbReference>
<dbReference type="Proteomes" id="UP000287033">
    <property type="component" value="Unassembled WGS sequence"/>
</dbReference>
<keyword evidence="9" id="KW-1185">Reference proteome</keyword>
<dbReference type="Gene3D" id="2.60.40.10">
    <property type="entry name" value="Immunoglobulins"/>
    <property type="match status" value="1"/>
</dbReference>
<dbReference type="GO" id="GO:0016020">
    <property type="term" value="C:membrane"/>
    <property type="evidence" value="ECO:0007669"/>
    <property type="project" value="UniProtKB-SubCell"/>
</dbReference>
<evidence type="ECO:0000256" key="1">
    <source>
        <dbReference type="ARBA" id="ARBA00004370"/>
    </source>
</evidence>
<evidence type="ECO:0000313" key="9">
    <source>
        <dbReference type="Proteomes" id="UP000287033"/>
    </source>
</evidence>
<evidence type="ECO:0000256" key="2">
    <source>
        <dbReference type="ARBA" id="ARBA00022692"/>
    </source>
</evidence>
<keyword evidence="6" id="KW-0393">Immunoglobulin domain</keyword>
<dbReference type="PANTHER" id="PTHR19256">
    <property type="entry name" value="T-CELL RECEPTOR GAMMA CHAIN"/>
    <property type="match status" value="1"/>
</dbReference>